<evidence type="ECO:0000313" key="2">
    <source>
        <dbReference type="EMBL" id="MFK2824499.1"/>
    </source>
</evidence>
<protein>
    <submittedName>
        <fullName evidence="2">Uncharacterized protein</fullName>
    </submittedName>
</protein>
<organism evidence="2 3">
    <name type="scientific">Bacillus lumedeiriae</name>
    <dbReference type="NCBI Taxonomy" id="3058829"/>
    <lineage>
        <taxon>Bacteria</taxon>
        <taxon>Bacillati</taxon>
        <taxon>Bacillota</taxon>
        <taxon>Bacilli</taxon>
        <taxon>Bacillales</taxon>
        <taxon>Bacillaceae</taxon>
        <taxon>Bacillus</taxon>
    </lineage>
</organism>
<proteinExistence type="predicted"/>
<comment type="caution">
    <text evidence="2">The sequence shown here is derived from an EMBL/GenBank/DDBJ whole genome shotgun (WGS) entry which is preliminary data.</text>
</comment>
<dbReference type="EMBL" id="JAUIYO010000001">
    <property type="protein sequence ID" value="MFK2824499.1"/>
    <property type="molecule type" value="Genomic_DNA"/>
</dbReference>
<evidence type="ECO:0000313" key="3">
    <source>
        <dbReference type="Proteomes" id="UP001619911"/>
    </source>
</evidence>
<evidence type="ECO:0000256" key="1">
    <source>
        <dbReference type="SAM" id="MobiDB-lite"/>
    </source>
</evidence>
<feature type="region of interest" description="Disordered" evidence="1">
    <location>
        <begin position="38"/>
        <end position="67"/>
    </location>
</feature>
<sequence length="67" mass="7138">MKIINVELQYDQKKVKGDVSRTLNNLLKTEGIEVLSVHEETSQGEAPPLDTIPDTNSAGAGGMGSPD</sequence>
<gene>
    <name evidence="2" type="ORF">QYG89_02145</name>
</gene>
<reference evidence="2 3" key="1">
    <citation type="submission" date="2023-07" db="EMBL/GenBank/DDBJ databases">
        <title>Bacillus lucianemedeirus sp. nov, a new species isolated from an immunobiological production facility.</title>
        <authorList>
            <person name="Costa L.V."/>
            <person name="Miranda R.V.S.L."/>
            <person name="Brandao M.L.L."/>
            <person name="Reis C.M.F."/>
            <person name="Frazao A.M."/>
            <person name="Cruz F.V."/>
            <person name="Baio P.V.P."/>
            <person name="Veras J.F.C."/>
            <person name="Ramos J.N."/>
            <person name="Vieira V."/>
        </authorList>
    </citation>
    <scope>NUCLEOTIDE SEQUENCE [LARGE SCALE GENOMIC DNA]</scope>
    <source>
        <strain evidence="2 3">B190/17</strain>
    </source>
</reference>
<keyword evidence="3" id="KW-1185">Reference proteome</keyword>
<accession>A0ABW8I5J0</accession>
<dbReference type="RefSeq" id="WP_404314076.1">
    <property type="nucleotide sequence ID" value="NZ_JAUIYO010000001.1"/>
</dbReference>
<name>A0ABW8I5J0_9BACI</name>
<dbReference type="Proteomes" id="UP001619911">
    <property type="component" value="Unassembled WGS sequence"/>
</dbReference>